<name>A0ABD7THR8_9PSED</name>
<evidence type="ECO:0000256" key="1">
    <source>
        <dbReference type="SAM" id="Coils"/>
    </source>
</evidence>
<evidence type="ECO:0000313" key="2">
    <source>
        <dbReference type="EMBL" id="USW01116.1"/>
    </source>
</evidence>
<organism evidence="2 3">
    <name type="scientific">Pseudomonas pergaminensis</name>
    <dbReference type="NCBI Taxonomy" id="2853159"/>
    <lineage>
        <taxon>Bacteria</taxon>
        <taxon>Pseudomonadati</taxon>
        <taxon>Pseudomonadota</taxon>
        <taxon>Gammaproteobacteria</taxon>
        <taxon>Pseudomonadales</taxon>
        <taxon>Pseudomonadaceae</taxon>
        <taxon>Pseudomonas</taxon>
    </lineage>
</organism>
<gene>
    <name evidence="2" type="ORF">KUA23_29670</name>
</gene>
<proteinExistence type="predicted"/>
<dbReference type="EMBL" id="CP078013">
    <property type="protein sequence ID" value="USW01116.1"/>
    <property type="molecule type" value="Genomic_DNA"/>
</dbReference>
<feature type="coiled-coil region" evidence="1">
    <location>
        <begin position="587"/>
        <end position="640"/>
    </location>
</feature>
<keyword evidence="1" id="KW-0175">Coiled coil</keyword>
<reference evidence="2" key="1">
    <citation type="journal article" date="2022" name="Front. Plant Sci.">
        <title>Agronomic efficiency and genome mining analysis of the wheat-biostimulant rhizospheric bacterium Pseudomonas pergaminensis sp. nov. strain 1008T.</title>
        <authorList>
            <person name="Diaz M."/>
            <person name="Bach T."/>
            <person name="Gonzalez Anta G."/>
            <person name="Agaras B."/>
            <person name="Wibberg D."/>
            <person name="Noguera F."/>
            <person name="Canciani W."/>
            <person name="Valverde C."/>
        </authorList>
    </citation>
    <scope>NUCLEOTIDE SEQUENCE</scope>
    <source>
        <strain evidence="2">1008</strain>
    </source>
</reference>
<dbReference type="KEGG" id="ppeg:KUA23_29670"/>
<dbReference type="Proteomes" id="UP001056907">
    <property type="component" value="Chromosome"/>
</dbReference>
<reference evidence="2" key="2">
    <citation type="submission" date="2024-04" db="EMBL/GenBank/DDBJ databases">
        <authorList>
            <person name="Diaz M."/>
            <person name="Bach T."/>
            <person name="Gonzalez Anta G."/>
            <person name="Agaras B."/>
            <person name="Wibberg D."/>
            <person name="Noguera F."/>
            <person name="Canciani W."/>
            <person name="Ybarra T."/>
            <person name="Nunez M.L."/>
            <person name="Valverde C."/>
        </authorList>
    </citation>
    <scope>NUCLEOTIDE SEQUENCE</scope>
    <source>
        <strain evidence="2">1008</strain>
    </source>
</reference>
<protein>
    <submittedName>
        <fullName evidence="2">Uncharacterized protein</fullName>
    </submittedName>
</protein>
<dbReference type="RefSeq" id="WP_252993245.1">
    <property type="nucleotide sequence ID" value="NZ_CP078013.2"/>
</dbReference>
<evidence type="ECO:0000313" key="3">
    <source>
        <dbReference type="Proteomes" id="UP001056907"/>
    </source>
</evidence>
<accession>A0ABD7THR8</accession>
<sequence>MPVDTVSPHDPLLLSVSQQLALRPTLQSLGVTQAQLDQQPEHVIDYYCDALVDFFCEPDADEISPWLRITQYLTQAVADEKDADGLIDAVLTQPDGAERGTPLAYVIWHHGSLALALTRGAGRVWVYSLPRGLEMLETWPLANAERLDHDAFEGWVLSALDVAVQRIHLIDLQSVATIEPLDRQLAWATRLGDLFRQDTEQDALRDELAHQLPAWLRNAPPSGRLAYSKWVLAMARACRKYRGQRLVDQVPGDGPSPLFARLLALQLRRVALEYSLQGREGMTERGYRRVRAAVRTYASQRLEQGEPMLFRPLSDGQGFVIGPTEGGPWVLLRPWTMPLLQQVDTPVAAGSPLADPFARLYQDFVVQRADAALFEEPLHTLARLKQVGGNLLQAAEPDNPESWRRDVNLLRNLALLLIYPGARHSSPSLAAHPRIKRLDTAWAGARQQLSRLQLQRLRALRRPVSSAQVEAGLHRVDGGLIYNKDENHFNVLSNIRLGPLLNVDVVEYQVVDDPQRPVNRGPYLTRDAHGEWEIERRPRLRRDLEGLSVTARKAMNTGTALAATQSAILAHANRDAQATGMLPVLVEESLERSAQQFEEAAATLERYTQTRHTEASIALVRQLREEASQLRVRGQALRIEMIRLTCTPNMGDLTYLLGQNLIRIRRLNGRVEETIDAARDYLQEFEVLDLSNGETPLWYAHFHYPALDTGDDYPSAAHLKTVAQRRLGREYERQAGIKVHRGPISNAAARQPFLSAPR</sequence>
<dbReference type="AlphaFoldDB" id="A0ABD7THR8"/>